<protein>
    <submittedName>
        <fullName evidence="1">Uncharacterized protein</fullName>
    </submittedName>
</protein>
<dbReference type="Proteomes" id="UP000653565">
    <property type="component" value="Unassembled WGS sequence"/>
</dbReference>
<proteinExistence type="predicted"/>
<sequence>MPKTHVAADILGQLGWDDPGVMGKMTLLFRGPIGEARELLTKAASYRVTTFEERAQPLYFTRNPRKLSRVDIIPQELPPYLPSQRWAGFLTAVDPASVNNAGQHQIHAYIQRNLQDTQR</sequence>
<dbReference type="AlphaFoldDB" id="A0A8H4M0Y2"/>
<accession>A0A8H4M0Y2</accession>
<evidence type="ECO:0000313" key="2">
    <source>
        <dbReference type="Proteomes" id="UP000653565"/>
    </source>
</evidence>
<comment type="caution">
    <text evidence="1">The sequence shown here is derived from an EMBL/GenBank/DDBJ whole genome shotgun (WGS) entry which is preliminary data.</text>
</comment>
<organism evidence="1 2">
    <name type="scientific">Aspergillus fumigatiaffinis</name>
    <dbReference type="NCBI Taxonomy" id="340414"/>
    <lineage>
        <taxon>Eukaryota</taxon>
        <taxon>Fungi</taxon>
        <taxon>Dikarya</taxon>
        <taxon>Ascomycota</taxon>
        <taxon>Pezizomycotina</taxon>
        <taxon>Eurotiomycetes</taxon>
        <taxon>Eurotiomycetidae</taxon>
        <taxon>Eurotiales</taxon>
        <taxon>Aspergillaceae</taxon>
        <taxon>Aspergillus</taxon>
        <taxon>Aspergillus subgen. Fumigati</taxon>
    </lineage>
</organism>
<gene>
    <name evidence="1" type="ORF">CNMCM6805_008655</name>
</gene>
<dbReference type="OrthoDB" id="10607803at2759"/>
<evidence type="ECO:0000313" key="1">
    <source>
        <dbReference type="EMBL" id="KAF4234423.1"/>
    </source>
</evidence>
<name>A0A8H4M0Y2_9EURO</name>
<reference evidence="1" key="2">
    <citation type="submission" date="2020-04" db="EMBL/GenBank/DDBJ databases">
        <authorList>
            <person name="Santos R.A.C."/>
            <person name="Steenwyk J.L."/>
            <person name="Rivero-Menendez O."/>
            <person name="Mead M.E."/>
            <person name="Silva L.P."/>
            <person name="Bastos R.W."/>
            <person name="Alastruey-Izquierdo A."/>
            <person name="Goldman G.H."/>
            <person name="Rokas A."/>
        </authorList>
    </citation>
    <scope>NUCLEOTIDE SEQUENCE</scope>
    <source>
        <strain evidence="1">CNM-CM6805</strain>
    </source>
</reference>
<reference evidence="1" key="1">
    <citation type="journal article" date="2020" name="bioRxiv">
        <title>Genomic and phenotypic heterogeneity of clinical isolates of the human pathogens Aspergillus fumigatus, Aspergillus lentulus and Aspergillus fumigatiaffinis.</title>
        <authorList>
            <person name="dos Santos R.A.C."/>
            <person name="Steenwyk J.L."/>
            <person name="Rivero-Menendez O."/>
            <person name="Mead M.E."/>
            <person name="Silva L.P."/>
            <person name="Bastos R.W."/>
            <person name="Alastruey-Izquierdo A."/>
            <person name="Goldman G.H."/>
            <person name="Rokas A."/>
        </authorList>
    </citation>
    <scope>NUCLEOTIDE SEQUENCE</scope>
    <source>
        <strain evidence="1">CNM-CM6805</strain>
    </source>
</reference>
<dbReference type="EMBL" id="JAAAPX010000069">
    <property type="protein sequence ID" value="KAF4234423.1"/>
    <property type="molecule type" value="Genomic_DNA"/>
</dbReference>
<keyword evidence="2" id="KW-1185">Reference proteome</keyword>